<evidence type="ECO:0000313" key="3">
    <source>
        <dbReference type="Proteomes" id="UP000184291"/>
    </source>
</evidence>
<gene>
    <name evidence="2" type="ORF">ACGLYG10_0447</name>
</gene>
<evidence type="ECO:0000313" key="2">
    <source>
        <dbReference type="EMBL" id="SHE24247.1"/>
    </source>
</evidence>
<organism evidence="2 3">
    <name type="scientific">Actinomyces glycerinitolerans</name>
    <dbReference type="NCBI Taxonomy" id="1892869"/>
    <lineage>
        <taxon>Bacteria</taxon>
        <taxon>Bacillati</taxon>
        <taxon>Actinomycetota</taxon>
        <taxon>Actinomycetes</taxon>
        <taxon>Actinomycetales</taxon>
        <taxon>Actinomycetaceae</taxon>
        <taxon>Actinomyces</taxon>
    </lineage>
</organism>
<proteinExistence type="predicted"/>
<feature type="region of interest" description="Disordered" evidence="1">
    <location>
        <begin position="213"/>
        <end position="234"/>
    </location>
</feature>
<keyword evidence="3" id="KW-1185">Reference proteome</keyword>
<reference evidence="3" key="1">
    <citation type="submission" date="2016-09" db="EMBL/GenBank/DDBJ databases">
        <authorList>
            <person name="Strepis N."/>
        </authorList>
    </citation>
    <scope>NUCLEOTIDE SEQUENCE [LARGE SCALE GENOMIC DNA]</scope>
</reference>
<name>A0A1M4RX17_9ACTO</name>
<accession>A0A1M4RX17</accession>
<sequence>MFALALMILVPFVSCVDQGQIPMSRWLKQQDAVARARVYCRPYMETGCGLEAEVTLVPDTNATDAAAVIDGALEKAMEDRHVTADYFSIELEWQYRSASLNHYGVSVYPRTTSDDKLTEPVRARRVELIGTAIGLAEGGAESVTIGSNSLDVKRGEVDAVPTDLLATTSFSDNAATVGLKDRFTLDGWEVQIESTADNQPLLDAIDRVTAIPPASGTEPRLTLDATNTYPGNELQPTIDVRGLPLGDEDTPALDHAAPILAAIDGTQGFTDVTLCTAAGAANGVSGYSCVFYDMHDGKVGRDSGYPREQAREIYDAAQQL</sequence>
<evidence type="ECO:0000256" key="1">
    <source>
        <dbReference type="SAM" id="MobiDB-lite"/>
    </source>
</evidence>
<dbReference type="EMBL" id="FQTT01000001">
    <property type="protein sequence ID" value="SHE24247.1"/>
    <property type="molecule type" value="Genomic_DNA"/>
</dbReference>
<dbReference type="AlphaFoldDB" id="A0A1M4RX17"/>
<protein>
    <submittedName>
        <fullName evidence="2">Uncharacterized protein</fullName>
    </submittedName>
</protein>
<dbReference type="Proteomes" id="UP000184291">
    <property type="component" value="Unassembled WGS sequence"/>
</dbReference>